<accession>A0A848HLI7</accession>
<proteinExistence type="predicted"/>
<evidence type="ECO:0000313" key="3">
    <source>
        <dbReference type="Proteomes" id="UP000583752"/>
    </source>
</evidence>
<dbReference type="AlphaFoldDB" id="A0A848HLI7"/>
<comment type="caution">
    <text evidence="2">The sequence shown here is derived from an EMBL/GenBank/DDBJ whole genome shotgun (WGS) entry which is preliminary data.</text>
</comment>
<feature type="transmembrane region" description="Helical" evidence="1">
    <location>
        <begin position="35"/>
        <end position="53"/>
    </location>
</feature>
<organism evidence="2 3">
    <name type="scientific">Massilia polaris</name>
    <dbReference type="NCBI Taxonomy" id="2728846"/>
    <lineage>
        <taxon>Bacteria</taxon>
        <taxon>Pseudomonadati</taxon>
        <taxon>Pseudomonadota</taxon>
        <taxon>Betaproteobacteria</taxon>
        <taxon>Burkholderiales</taxon>
        <taxon>Oxalobacteraceae</taxon>
        <taxon>Telluria group</taxon>
        <taxon>Massilia</taxon>
    </lineage>
</organism>
<evidence type="ECO:0000256" key="1">
    <source>
        <dbReference type="SAM" id="Phobius"/>
    </source>
</evidence>
<keyword evidence="1" id="KW-0472">Membrane</keyword>
<keyword evidence="3" id="KW-1185">Reference proteome</keyword>
<sequence>MKRRTNSTWRAPVMFGVLTSVGLISALLGDGLWDALSAVTLGVPVAACAWYGFKR</sequence>
<reference evidence="2 3" key="1">
    <citation type="submission" date="2020-04" db="EMBL/GenBank/DDBJ databases">
        <title>Massilia sp. RP-1-19 isolated from soil.</title>
        <authorList>
            <person name="Dahal R.H."/>
        </authorList>
    </citation>
    <scope>NUCLEOTIDE SEQUENCE [LARGE SCALE GENOMIC DNA]</scope>
    <source>
        <strain evidence="2 3">RP-1-19</strain>
    </source>
</reference>
<name>A0A848HLI7_9BURK</name>
<evidence type="ECO:0000313" key="2">
    <source>
        <dbReference type="EMBL" id="NML60103.1"/>
    </source>
</evidence>
<dbReference type="EMBL" id="JABBGG010000001">
    <property type="protein sequence ID" value="NML60103.1"/>
    <property type="molecule type" value="Genomic_DNA"/>
</dbReference>
<keyword evidence="1" id="KW-0812">Transmembrane</keyword>
<dbReference type="Proteomes" id="UP000583752">
    <property type="component" value="Unassembled WGS sequence"/>
</dbReference>
<feature type="transmembrane region" description="Helical" evidence="1">
    <location>
        <begin position="12"/>
        <end position="29"/>
    </location>
</feature>
<gene>
    <name evidence="2" type="ORF">HHL21_03180</name>
</gene>
<protein>
    <submittedName>
        <fullName evidence="2">Uncharacterized protein</fullName>
    </submittedName>
</protein>
<dbReference type="RefSeq" id="WP_169463766.1">
    <property type="nucleotide sequence ID" value="NZ_JABBGG010000001.1"/>
</dbReference>
<keyword evidence="1" id="KW-1133">Transmembrane helix</keyword>